<dbReference type="Proteomes" id="UP001283212">
    <property type="component" value="Unassembled WGS sequence"/>
</dbReference>
<sequence length="171" mass="19745">MKRHAYTNLTDEEYQNLGKLVKNMGYQSRSAYYTAVSRVTLYGCHAAKHHITGDLDPPTIQWIAARRSAALAHDLMWQTYFDILSELAFPVIASRGAQTAYELLFSELQSAMTERLGRIPTIEQMRVWIQAYETTYADQLAEHRAELNRELRQEVECLSRDEMPEPEEADD</sequence>
<dbReference type="AlphaFoldDB" id="A0AAE4MHN7"/>
<evidence type="ECO:0000313" key="1">
    <source>
        <dbReference type="EMBL" id="MDV0444316.1"/>
    </source>
</evidence>
<dbReference type="RefSeq" id="WP_338096813.1">
    <property type="nucleotide sequence ID" value="NZ_JAWDKB010000007.1"/>
</dbReference>
<reference evidence="1 2" key="1">
    <citation type="submission" date="2023-06" db="EMBL/GenBank/DDBJ databases">
        <title>Genome sequence of Methancorpusculaceae sp. Cs1.</title>
        <authorList>
            <person name="Protasov E."/>
            <person name="Platt K."/>
            <person name="Poehlein A."/>
            <person name="Daniel R."/>
            <person name="Brune A."/>
        </authorList>
    </citation>
    <scope>NUCLEOTIDE SEQUENCE [LARGE SCALE GENOMIC DNA]</scope>
    <source>
        <strain evidence="1 2">Cs1</strain>
    </source>
</reference>
<comment type="caution">
    <text evidence="1">The sequence shown here is derived from an EMBL/GenBank/DDBJ whole genome shotgun (WGS) entry which is preliminary data.</text>
</comment>
<protein>
    <submittedName>
        <fullName evidence="1">Uncharacterized protein</fullName>
    </submittedName>
</protein>
<dbReference type="EMBL" id="JAWDKB010000007">
    <property type="protein sequence ID" value="MDV0444316.1"/>
    <property type="molecule type" value="Genomic_DNA"/>
</dbReference>
<keyword evidence="2" id="KW-1185">Reference proteome</keyword>
<proteinExistence type="predicted"/>
<organism evidence="1 2">
    <name type="scientific">Methanorbis rubei</name>
    <dbReference type="NCBI Taxonomy" id="3028300"/>
    <lineage>
        <taxon>Archaea</taxon>
        <taxon>Methanobacteriati</taxon>
        <taxon>Methanobacteriota</taxon>
        <taxon>Stenosarchaea group</taxon>
        <taxon>Methanomicrobia</taxon>
        <taxon>Methanomicrobiales</taxon>
        <taxon>Methanocorpusculaceae</taxon>
        <taxon>Methanorbis</taxon>
    </lineage>
</organism>
<gene>
    <name evidence="1" type="ORF">McpCs1_17210</name>
</gene>
<accession>A0AAE4MHN7</accession>
<evidence type="ECO:0000313" key="2">
    <source>
        <dbReference type="Proteomes" id="UP001283212"/>
    </source>
</evidence>
<name>A0AAE4MHN7_9EURY</name>